<dbReference type="InterPro" id="IPR011335">
    <property type="entry name" value="Restrct_endonuc-II-like"/>
</dbReference>
<gene>
    <name evidence="2" type="primary">yqaJ</name>
    <name evidence="2" type="ORF">Apa02nite_014830</name>
</gene>
<dbReference type="InterPro" id="IPR017482">
    <property type="entry name" value="Lambda-type_endonuclease"/>
</dbReference>
<dbReference type="RefSeq" id="WP_203824371.1">
    <property type="nucleotide sequence ID" value="NZ_BAAATY010000008.1"/>
</dbReference>
<dbReference type="InterPro" id="IPR051703">
    <property type="entry name" value="NF-kappa-B_Signaling_Reg"/>
</dbReference>
<sequence length="334" mass="37186">MTAPTARRVTPTAVRVLAADADRDTWLAARRAGIGSSDVAAILGVADRNTAVHVYRDKRGELVDDAGEAALWGNLLEEPVAREWARRQRSVVQRVGLIAHVDEPWRMATLDRQVLECPMDRSVKTRCALEVKCRSAFKAHRWRSDIPDDVLAQVTWQLAVTGYDHIHVAVLLGGNEMKMAVVERDEALEAYVVGAARRFRDEHLLAEVEPDWDLSKAQALIDMDSLMHVDRVGELDLTEIGEVIEYAERSAAKSAADKALKESSATLRRLAAGARTVKFADELAYEYGDVTKRTCDFDVLKARWPEAYEAVVTEKTHQQIRIASAFRQTPGGTK</sequence>
<dbReference type="Pfam" id="PF09588">
    <property type="entry name" value="YqaJ"/>
    <property type="match status" value="1"/>
</dbReference>
<dbReference type="NCBIfam" id="TIGR03033">
    <property type="entry name" value="phage_rel_nuc"/>
    <property type="match status" value="1"/>
</dbReference>
<evidence type="ECO:0000259" key="1">
    <source>
        <dbReference type="Pfam" id="PF09588"/>
    </source>
</evidence>
<evidence type="ECO:0000313" key="3">
    <source>
        <dbReference type="Proteomes" id="UP000624709"/>
    </source>
</evidence>
<evidence type="ECO:0000313" key="2">
    <source>
        <dbReference type="EMBL" id="GIE65375.1"/>
    </source>
</evidence>
<dbReference type="InterPro" id="IPR019080">
    <property type="entry name" value="YqaJ_viral_recombinase"/>
</dbReference>
<protein>
    <recommendedName>
        <fullName evidence="1">YqaJ viral recombinase domain-containing protein</fullName>
    </recommendedName>
</protein>
<dbReference type="EMBL" id="BOMS01000018">
    <property type="protein sequence ID" value="GIE65375.1"/>
    <property type="molecule type" value="Genomic_DNA"/>
</dbReference>
<name>A0ABQ4B3Z3_9ACTN</name>
<proteinExistence type="predicted"/>
<organism evidence="2 3">
    <name type="scientific">Actinoplanes palleronii</name>
    <dbReference type="NCBI Taxonomy" id="113570"/>
    <lineage>
        <taxon>Bacteria</taxon>
        <taxon>Bacillati</taxon>
        <taxon>Actinomycetota</taxon>
        <taxon>Actinomycetes</taxon>
        <taxon>Micromonosporales</taxon>
        <taxon>Micromonosporaceae</taxon>
        <taxon>Actinoplanes</taxon>
    </lineage>
</organism>
<comment type="caution">
    <text evidence="2">The sequence shown here is derived from an EMBL/GenBank/DDBJ whole genome shotgun (WGS) entry which is preliminary data.</text>
</comment>
<dbReference type="PANTHER" id="PTHR46609">
    <property type="entry name" value="EXONUCLEASE, PHAGE-TYPE/RECB, C-TERMINAL DOMAIN-CONTAINING PROTEIN"/>
    <property type="match status" value="1"/>
</dbReference>
<dbReference type="InterPro" id="IPR011604">
    <property type="entry name" value="PDDEXK-like_dom_sf"/>
</dbReference>
<accession>A0ABQ4B3Z3</accession>
<dbReference type="Gene3D" id="3.90.320.10">
    <property type="match status" value="1"/>
</dbReference>
<reference evidence="2 3" key="1">
    <citation type="submission" date="2021-01" db="EMBL/GenBank/DDBJ databases">
        <title>Whole genome shotgun sequence of Actinoplanes palleronii NBRC 14916.</title>
        <authorList>
            <person name="Komaki H."/>
            <person name="Tamura T."/>
        </authorList>
    </citation>
    <scope>NUCLEOTIDE SEQUENCE [LARGE SCALE GENOMIC DNA]</scope>
    <source>
        <strain evidence="2 3">NBRC 14916</strain>
    </source>
</reference>
<feature type="domain" description="YqaJ viral recombinase" evidence="1">
    <location>
        <begin position="26"/>
        <end position="164"/>
    </location>
</feature>
<dbReference type="PANTHER" id="PTHR46609:SF6">
    <property type="entry name" value="EXONUCLEASE, PHAGE-TYPE_RECB, C-TERMINAL DOMAIN-CONTAINING PROTEIN-RELATED"/>
    <property type="match status" value="1"/>
</dbReference>
<dbReference type="SUPFAM" id="SSF52980">
    <property type="entry name" value="Restriction endonuclease-like"/>
    <property type="match status" value="1"/>
</dbReference>
<keyword evidence="3" id="KW-1185">Reference proteome</keyword>
<dbReference type="Proteomes" id="UP000624709">
    <property type="component" value="Unassembled WGS sequence"/>
</dbReference>